<dbReference type="HOGENOM" id="CLU_113240_0_0_6"/>
<protein>
    <submittedName>
        <fullName evidence="1">Uncharacterized protein</fullName>
    </submittedName>
</protein>
<dbReference type="RefSeq" id="WP_034164951.1">
    <property type="nucleotide sequence ID" value="NZ_CP006665.1"/>
</dbReference>
<name>A0A076LPX3_9GAMM</name>
<sequence>MSPLIIEEHEKNLIWPDDIDDSQAYQDLTPITDNVGDQHRVVLEEDLGMSRLYLRHVPSDQISANVVLEFCPVTPNGFPQPSPQVTSVYVHEDYRGAKLAMRIYRLVMSHYGAIISDTHQTTGGALIWLRMVREDSVLINIMQVQEDGSLEYRYSNGEPEAYQGDSDALEAVAQTIWGGPEEVIAPLDFEILGFTPAHVTRESVVLAARIV</sequence>
<keyword evidence="1" id="KW-0614">Plasmid</keyword>
<reference evidence="1 2" key="1">
    <citation type="journal article" date="2012" name="PLoS ONE">
        <title>Edwardsiella comparative phylogenomics reveal the new intra/inter-species taxonomic relationships, virulence evolution and niche adaptation mechanisms.</title>
        <authorList>
            <person name="Yang M."/>
            <person name="Lv Y."/>
            <person name="Xiao J."/>
            <person name="Wu H."/>
            <person name="Zheng H."/>
            <person name="Liu Q."/>
            <person name="Zhang Y."/>
            <person name="Wang Q."/>
        </authorList>
    </citation>
    <scope>NUCLEOTIDE SEQUENCE [LARGE SCALE GENOMIC DNA]</scope>
    <source>
        <strain evidence="2">080813</strain>
        <plasmid evidence="2">Plasmid 1</plasmid>
    </source>
</reference>
<evidence type="ECO:0000313" key="1">
    <source>
        <dbReference type="EMBL" id="AIJ10660.1"/>
    </source>
</evidence>
<dbReference type="AlphaFoldDB" id="A0A076LPX3"/>
<dbReference type="KEGG" id="ete:ETEE_p1069"/>
<proteinExistence type="predicted"/>
<accession>A0A076LPX3</accession>
<dbReference type="InterPro" id="IPR016181">
    <property type="entry name" value="Acyl_CoA_acyltransferase"/>
</dbReference>
<evidence type="ECO:0000313" key="2">
    <source>
        <dbReference type="Proteomes" id="UP000028681"/>
    </source>
</evidence>
<organism evidence="1 2">
    <name type="scientific">Edwardsiella anguillarum ET080813</name>
    <dbReference type="NCBI Taxonomy" id="667120"/>
    <lineage>
        <taxon>Bacteria</taxon>
        <taxon>Pseudomonadati</taxon>
        <taxon>Pseudomonadota</taxon>
        <taxon>Gammaproteobacteria</taxon>
        <taxon>Enterobacterales</taxon>
        <taxon>Hafniaceae</taxon>
        <taxon>Edwardsiella</taxon>
    </lineage>
</organism>
<geneLocation type="plasmid" evidence="1 2">
    <name>1</name>
</geneLocation>
<gene>
    <name evidence="1" type="ORF">ETEE_p1069</name>
</gene>
<dbReference type="SUPFAM" id="SSF55729">
    <property type="entry name" value="Acyl-CoA N-acyltransferases (Nat)"/>
    <property type="match status" value="1"/>
</dbReference>
<dbReference type="EMBL" id="CP006665">
    <property type="protein sequence ID" value="AIJ10660.1"/>
    <property type="molecule type" value="Genomic_DNA"/>
</dbReference>
<dbReference type="Proteomes" id="UP000028681">
    <property type="component" value="Plasmid 1"/>
</dbReference>
<dbReference type="GeneID" id="33941555"/>